<gene>
    <name evidence="7" type="primary">TMEM45A</name>
    <name evidence="7" type="ORF">SK128_022103</name>
</gene>
<dbReference type="EMBL" id="JAXCGZ010007656">
    <property type="protein sequence ID" value="KAK7078816.1"/>
    <property type="molecule type" value="Genomic_DNA"/>
</dbReference>
<evidence type="ECO:0000256" key="1">
    <source>
        <dbReference type="ARBA" id="ARBA00004141"/>
    </source>
</evidence>
<dbReference type="InterPro" id="IPR042127">
    <property type="entry name" value="TMEM45"/>
</dbReference>
<dbReference type="GO" id="GO:0016020">
    <property type="term" value="C:membrane"/>
    <property type="evidence" value="ECO:0007669"/>
    <property type="project" value="UniProtKB-SubCell"/>
</dbReference>
<evidence type="ECO:0000313" key="8">
    <source>
        <dbReference type="Proteomes" id="UP001381693"/>
    </source>
</evidence>
<proteinExistence type="inferred from homology"/>
<dbReference type="PANTHER" id="PTHR16007">
    <property type="entry name" value="EPIDIDYMAL MEMBRANE PROTEIN E9-RELATED"/>
    <property type="match status" value="1"/>
</dbReference>
<dbReference type="AlphaFoldDB" id="A0AAN9A341"/>
<feature type="transmembrane region" description="Helical" evidence="6">
    <location>
        <begin position="12"/>
        <end position="31"/>
    </location>
</feature>
<keyword evidence="3 6" id="KW-0812">Transmembrane</keyword>
<keyword evidence="5 6" id="KW-0472">Membrane</keyword>
<evidence type="ECO:0000313" key="7">
    <source>
        <dbReference type="EMBL" id="KAK7078816.1"/>
    </source>
</evidence>
<reference evidence="7 8" key="1">
    <citation type="submission" date="2023-11" db="EMBL/GenBank/DDBJ databases">
        <title>Halocaridina rubra genome assembly.</title>
        <authorList>
            <person name="Smith C."/>
        </authorList>
    </citation>
    <scope>NUCLEOTIDE SEQUENCE [LARGE SCALE GENOMIC DNA]</scope>
    <source>
        <strain evidence="7">EP-1</strain>
        <tissue evidence="7">Whole</tissue>
    </source>
</reference>
<feature type="transmembrane region" description="Helical" evidence="6">
    <location>
        <begin position="186"/>
        <end position="207"/>
    </location>
</feature>
<comment type="caution">
    <text evidence="7">The sequence shown here is derived from an EMBL/GenBank/DDBJ whole genome shotgun (WGS) entry which is preliminary data.</text>
</comment>
<accession>A0AAN9A341</accession>
<dbReference type="Proteomes" id="UP001381693">
    <property type="component" value="Unassembled WGS sequence"/>
</dbReference>
<dbReference type="InterPro" id="IPR006904">
    <property type="entry name" value="DUF716"/>
</dbReference>
<evidence type="ECO:0000256" key="6">
    <source>
        <dbReference type="SAM" id="Phobius"/>
    </source>
</evidence>
<organism evidence="7 8">
    <name type="scientific">Halocaridina rubra</name>
    <name type="common">Hawaiian red shrimp</name>
    <dbReference type="NCBI Taxonomy" id="373956"/>
    <lineage>
        <taxon>Eukaryota</taxon>
        <taxon>Metazoa</taxon>
        <taxon>Ecdysozoa</taxon>
        <taxon>Arthropoda</taxon>
        <taxon>Crustacea</taxon>
        <taxon>Multicrustacea</taxon>
        <taxon>Malacostraca</taxon>
        <taxon>Eumalacostraca</taxon>
        <taxon>Eucarida</taxon>
        <taxon>Decapoda</taxon>
        <taxon>Pleocyemata</taxon>
        <taxon>Caridea</taxon>
        <taxon>Atyoidea</taxon>
        <taxon>Atyidae</taxon>
        <taxon>Halocaridina</taxon>
    </lineage>
</organism>
<dbReference type="PANTHER" id="PTHR16007:SF15">
    <property type="entry name" value="TRANSMEMBRANE PROTEIN 45B"/>
    <property type="match status" value="1"/>
</dbReference>
<dbReference type="Pfam" id="PF04819">
    <property type="entry name" value="DUF716"/>
    <property type="match status" value="1"/>
</dbReference>
<feature type="transmembrane region" description="Helical" evidence="6">
    <location>
        <begin position="156"/>
        <end position="174"/>
    </location>
</feature>
<comment type="similarity">
    <text evidence="2">Belongs to the TMEM45 family.</text>
</comment>
<keyword evidence="4 6" id="KW-1133">Transmembrane helix</keyword>
<feature type="transmembrane region" description="Helical" evidence="6">
    <location>
        <begin position="95"/>
        <end position="114"/>
    </location>
</feature>
<protein>
    <submittedName>
        <fullName evidence="7">Transmembrane protein 45B</fullName>
    </submittedName>
</protein>
<feature type="transmembrane region" description="Helical" evidence="6">
    <location>
        <begin position="219"/>
        <end position="246"/>
    </location>
</feature>
<comment type="subcellular location">
    <subcellularLocation>
        <location evidence="1">Membrane</location>
        <topology evidence="1">Multi-pass membrane protein</topology>
    </subcellularLocation>
</comment>
<name>A0AAN9A341_HALRR</name>
<keyword evidence="8" id="KW-1185">Reference proteome</keyword>
<evidence type="ECO:0000256" key="4">
    <source>
        <dbReference type="ARBA" id="ARBA00022989"/>
    </source>
</evidence>
<evidence type="ECO:0000256" key="3">
    <source>
        <dbReference type="ARBA" id="ARBA00022692"/>
    </source>
</evidence>
<sequence length="292" mass="32989">MANFIGHTLPGVLLTILGMWWAYNMWMRYFLCQRTISSGIRSRIKYANTASFTSPCCSKIPFEGVFKATVVPIGMIAEYMTAFNSEGKFSSFNNLQHLTIYFFFALNGVMDILLHYKWPIPKGSDYASAFLGFAMEGVLFYYHLHGRSILDVQVHMLLLFVVVGCLASVAVEMANKHSVLAGLTRGYCVILQGTWLIQIGFILYSPLGTKWKGDDHNDMMVATALFCWHNAGIFVALIVLGILISFRVKNLSSTSMYYKLNPISECKDSRMKDLDVQQVRDLIEDSEEDEVV</sequence>
<evidence type="ECO:0000256" key="2">
    <source>
        <dbReference type="ARBA" id="ARBA00006948"/>
    </source>
</evidence>
<evidence type="ECO:0000256" key="5">
    <source>
        <dbReference type="ARBA" id="ARBA00023136"/>
    </source>
</evidence>